<sequence length="201" mass="21282">MTGVIGLYRPGVSALHRMSAETKLAVLVVGGAGSVFVRTPAVTAVSLAVVLLGHVVARIPPRVLWDSLRPVLWVAVPLAAFQVLVVGWARASVIVGVILALVMLANLVTLTTRTTDLVDVVVRLLRPLRFPGVNPERVALMLNLGIRAVPLVIELAAEVRDAQHARGHAASPRAFAVPLIVGALRRSEEIGDALAARGFED</sequence>
<evidence type="ECO:0000256" key="4">
    <source>
        <dbReference type="ARBA" id="ARBA00023136"/>
    </source>
</evidence>
<dbReference type="AlphaFoldDB" id="A0A6G7YHP1"/>
<reference evidence="6 7" key="1">
    <citation type="submission" date="2020-03" db="EMBL/GenBank/DDBJ databases">
        <title>Nocardioides sp. nov., isolated from fish.</title>
        <authorList>
            <person name="Hyun D.-W."/>
            <person name="Bae J.-W."/>
        </authorList>
    </citation>
    <scope>NUCLEOTIDE SEQUENCE [LARGE SCALE GENOMIC DNA]</scope>
    <source>
        <strain evidence="6 7">HDW12A</strain>
    </source>
</reference>
<protein>
    <submittedName>
        <fullName evidence="6">Energy-coupling factor transporter transmembrane protein EcfT</fullName>
    </submittedName>
</protein>
<keyword evidence="4 5" id="KW-0472">Membrane</keyword>
<dbReference type="EMBL" id="CP049866">
    <property type="protein sequence ID" value="QIK76186.1"/>
    <property type="molecule type" value="Genomic_DNA"/>
</dbReference>
<dbReference type="Proteomes" id="UP000502035">
    <property type="component" value="Chromosome"/>
</dbReference>
<evidence type="ECO:0000256" key="5">
    <source>
        <dbReference type="SAM" id="Phobius"/>
    </source>
</evidence>
<feature type="transmembrane region" description="Helical" evidence="5">
    <location>
        <begin position="24"/>
        <end position="51"/>
    </location>
</feature>
<keyword evidence="2 5" id="KW-0812">Transmembrane</keyword>
<evidence type="ECO:0000256" key="1">
    <source>
        <dbReference type="ARBA" id="ARBA00004141"/>
    </source>
</evidence>
<evidence type="ECO:0000313" key="7">
    <source>
        <dbReference type="Proteomes" id="UP000502035"/>
    </source>
</evidence>
<dbReference type="InterPro" id="IPR003339">
    <property type="entry name" value="ABC/ECF_trnsptr_transmembrane"/>
</dbReference>
<evidence type="ECO:0000313" key="6">
    <source>
        <dbReference type="EMBL" id="QIK76186.1"/>
    </source>
</evidence>
<dbReference type="Pfam" id="PF02361">
    <property type="entry name" value="CbiQ"/>
    <property type="match status" value="1"/>
</dbReference>
<evidence type="ECO:0000256" key="2">
    <source>
        <dbReference type="ARBA" id="ARBA00022692"/>
    </source>
</evidence>
<dbReference type="PANTHER" id="PTHR33514:SF13">
    <property type="entry name" value="PROTEIN ABCI12, CHLOROPLASTIC"/>
    <property type="match status" value="1"/>
</dbReference>
<name>A0A6G7YHP1_9ACTN</name>
<dbReference type="GO" id="GO:0005886">
    <property type="term" value="C:plasma membrane"/>
    <property type="evidence" value="ECO:0007669"/>
    <property type="project" value="TreeGrafter"/>
</dbReference>
<evidence type="ECO:0000256" key="3">
    <source>
        <dbReference type="ARBA" id="ARBA00022989"/>
    </source>
</evidence>
<dbReference type="PANTHER" id="PTHR33514">
    <property type="entry name" value="PROTEIN ABCI12, CHLOROPLASTIC"/>
    <property type="match status" value="1"/>
</dbReference>
<accession>A0A6G7YHP1</accession>
<dbReference type="RefSeq" id="WP_166319382.1">
    <property type="nucleotide sequence ID" value="NZ_CP049866.1"/>
</dbReference>
<dbReference type="KEGG" id="npi:G7071_12840"/>
<keyword evidence="3 5" id="KW-1133">Transmembrane helix</keyword>
<keyword evidence="7" id="KW-1185">Reference proteome</keyword>
<comment type="subcellular location">
    <subcellularLocation>
        <location evidence="1">Membrane</location>
        <topology evidence="1">Multi-pass membrane protein</topology>
    </subcellularLocation>
</comment>
<gene>
    <name evidence="6" type="ORF">G7071_12840</name>
</gene>
<dbReference type="CDD" id="cd16914">
    <property type="entry name" value="EcfT"/>
    <property type="match status" value="1"/>
</dbReference>
<proteinExistence type="predicted"/>
<organism evidence="6 7">
    <name type="scientific">Nocardioides piscis</name>
    <dbReference type="NCBI Taxonomy" id="2714938"/>
    <lineage>
        <taxon>Bacteria</taxon>
        <taxon>Bacillati</taxon>
        <taxon>Actinomycetota</taxon>
        <taxon>Actinomycetes</taxon>
        <taxon>Propionibacteriales</taxon>
        <taxon>Nocardioidaceae</taxon>
        <taxon>Nocardioides</taxon>
    </lineage>
</organism>
<feature type="transmembrane region" description="Helical" evidence="5">
    <location>
        <begin position="71"/>
        <end position="104"/>
    </location>
</feature>